<feature type="domain" description="FHA" evidence="2">
    <location>
        <begin position="63"/>
        <end position="118"/>
    </location>
</feature>
<dbReference type="Gene3D" id="2.60.200.20">
    <property type="match status" value="1"/>
</dbReference>
<keyword evidence="4" id="KW-1185">Reference proteome</keyword>
<dbReference type="OrthoDB" id="687730at2759"/>
<evidence type="ECO:0000313" key="3">
    <source>
        <dbReference type="EMBL" id="PRW60890.1"/>
    </source>
</evidence>
<dbReference type="EMBL" id="LHPG02000001">
    <property type="protein sequence ID" value="PRW60890.1"/>
    <property type="molecule type" value="Genomic_DNA"/>
</dbReference>
<accession>A0A2P6U3K7</accession>
<dbReference type="InterPro" id="IPR008984">
    <property type="entry name" value="SMAD_FHA_dom_sf"/>
</dbReference>
<reference evidence="3 4" key="1">
    <citation type="journal article" date="2018" name="Plant J.">
        <title>Genome sequences of Chlorella sorokiniana UTEX 1602 and Micractinium conductrix SAG 241.80: implications to maltose excretion by a green alga.</title>
        <authorList>
            <person name="Arriola M.B."/>
            <person name="Velmurugan N."/>
            <person name="Zhang Y."/>
            <person name="Plunkett M.H."/>
            <person name="Hondzo H."/>
            <person name="Barney B.M."/>
        </authorList>
    </citation>
    <scope>NUCLEOTIDE SEQUENCE [LARGE SCALE GENOMIC DNA]</scope>
    <source>
        <strain evidence="4">UTEX 1602</strain>
    </source>
</reference>
<organism evidence="3 4">
    <name type="scientific">Chlorella sorokiniana</name>
    <name type="common">Freshwater green alga</name>
    <dbReference type="NCBI Taxonomy" id="3076"/>
    <lineage>
        <taxon>Eukaryota</taxon>
        <taxon>Viridiplantae</taxon>
        <taxon>Chlorophyta</taxon>
        <taxon>core chlorophytes</taxon>
        <taxon>Trebouxiophyceae</taxon>
        <taxon>Chlorellales</taxon>
        <taxon>Chlorellaceae</taxon>
        <taxon>Chlorella clade</taxon>
        <taxon>Chlorella</taxon>
    </lineage>
</organism>
<sequence>MQSQAFTTQRVQFRAAAAVRRPRGVRLCVSNKLVLTPTGSGKTDHIGEAVSLPGTIVLKEGLFEIGRTSPADIVVPIPTVSTRHAVVRVTDATGAAAGSVQVTDLGSTNGTFVDGKELKAMEAVPLKVGGEVIFGDAALASFRLELLPDSLPAAPAGTKDPLEEKRVDDCEADPSQPECRVYDD</sequence>
<comment type="caution">
    <text evidence="3">The sequence shown here is derived from an EMBL/GenBank/DDBJ whole genome shotgun (WGS) entry which is preliminary data.</text>
</comment>
<feature type="region of interest" description="Disordered" evidence="1">
    <location>
        <begin position="152"/>
        <end position="184"/>
    </location>
</feature>
<protein>
    <submittedName>
        <fullName evidence="3">SMAD FHA domain-containing</fullName>
    </submittedName>
</protein>
<dbReference type="PROSITE" id="PS50006">
    <property type="entry name" value="FHA_DOMAIN"/>
    <property type="match status" value="1"/>
</dbReference>
<evidence type="ECO:0000256" key="1">
    <source>
        <dbReference type="SAM" id="MobiDB-lite"/>
    </source>
</evidence>
<gene>
    <name evidence="3" type="ORF">C2E21_0292</name>
</gene>
<name>A0A2P6U3K7_CHLSO</name>
<dbReference type="PANTHER" id="PTHR23308">
    <property type="entry name" value="NUCLEAR INHIBITOR OF PROTEIN PHOSPHATASE-1"/>
    <property type="match status" value="1"/>
</dbReference>
<dbReference type="Proteomes" id="UP000239899">
    <property type="component" value="Unassembled WGS sequence"/>
</dbReference>
<dbReference type="STRING" id="3076.A0A2P6U3K7"/>
<dbReference type="InterPro" id="IPR000253">
    <property type="entry name" value="FHA_dom"/>
</dbReference>
<dbReference type="Pfam" id="PF00498">
    <property type="entry name" value="FHA"/>
    <property type="match status" value="1"/>
</dbReference>
<dbReference type="CDD" id="cd00060">
    <property type="entry name" value="FHA"/>
    <property type="match status" value="1"/>
</dbReference>
<proteinExistence type="predicted"/>
<feature type="compositionally biased region" description="Basic and acidic residues" evidence="1">
    <location>
        <begin position="160"/>
        <end position="169"/>
    </location>
</feature>
<dbReference type="SMART" id="SM00240">
    <property type="entry name" value="FHA"/>
    <property type="match status" value="1"/>
</dbReference>
<dbReference type="SUPFAM" id="SSF49879">
    <property type="entry name" value="SMAD/FHA domain"/>
    <property type="match status" value="1"/>
</dbReference>
<evidence type="ECO:0000259" key="2">
    <source>
        <dbReference type="PROSITE" id="PS50006"/>
    </source>
</evidence>
<dbReference type="InterPro" id="IPR050923">
    <property type="entry name" value="Cell_Proc_Reg/RNA_Proc"/>
</dbReference>
<dbReference type="AlphaFoldDB" id="A0A2P6U3K7"/>
<evidence type="ECO:0000313" key="4">
    <source>
        <dbReference type="Proteomes" id="UP000239899"/>
    </source>
</evidence>